<dbReference type="KEGG" id="aym:YM304_05330"/>
<dbReference type="PROSITE" id="PS50995">
    <property type="entry name" value="HTH_MARR_2"/>
    <property type="match status" value="1"/>
</dbReference>
<gene>
    <name evidence="2" type="ORF">YM304_05330</name>
</gene>
<dbReference type="Proteomes" id="UP000011863">
    <property type="component" value="Chromosome"/>
</dbReference>
<dbReference type="InterPro" id="IPR036390">
    <property type="entry name" value="WH_DNA-bd_sf"/>
</dbReference>
<keyword evidence="3" id="KW-1185">Reference proteome</keyword>
<organism evidence="2 3">
    <name type="scientific">Ilumatobacter coccineus (strain NBRC 103263 / KCTC 29153 / YM16-304)</name>
    <dbReference type="NCBI Taxonomy" id="1313172"/>
    <lineage>
        <taxon>Bacteria</taxon>
        <taxon>Bacillati</taxon>
        <taxon>Actinomycetota</taxon>
        <taxon>Acidimicrobiia</taxon>
        <taxon>Acidimicrobiales</taxon>
        <taxon>Ilumatobacteraceae</taxon>
        <taxon>Ilumatobacter</taxon>
    </lineage>
</organism>
<feature type="domain" description="HTH marR-type" evidence="1">
    <location>
        <begin position="11"/>
        <end position="147"/>
    </location>
</feature>
<dbReference type="OrthoDB" id="3254910at2"/>
<accession>A0A6C7E0N0</accession>
<dbReference type="PRINTS" id="PR00598">
    <property type="entry name" value="HTHMARR"/>
</dbReference>
<sequence>MSETQWLDPSEERLWRSWLRLNSEMSTALNKQLTSDSGLSAADYAILVPLSESPDGVLQSRELREGIAWERDRLSHQVRRMEKRGLVTREDCVDDARASMVRITDAGQASIAAAAPGHVAATRQVFFDHLSDDDAATLTAICERLLANLDEMAD</sequence>
<dbReference type="PANTHER" id="PTHR33164:SF99">
    <property type="entry name" value="MARR FAMILY REGULATORY PROTEIN"/>
    <property type="match status" value="1"/>
</dbReference>
<proteinExistence type="predicted"/>
<dbReference type="InterPro" id="IPR000835">
    <property type="entry name" value="HTH_MarR-typ"/>
</dbReference>
<name>A0A6C7E0N0_ILUCY</name>
<dbReference type="Gene3D" id="1.10.10.10">
    <property type="entry name" value="Winged helix-like DNA-binding domain superfamily/Winged helix DNA-binding domain"/>
    <property type="match status" value="1"/>
</dbReference>
<dbReference type="InterPro" id="IPR036388">
    <property type="entry name" value="WH-like_DNA-bd_sf"/>
</dbReference>
<dbReference type="SUPFAM" id="SSF46785">
    <property type="entry name" value="Winged helix' DNA-binding domain"/>
    <property type="match status" value="1"/>
</dbReference>
<dbReference type="InterPro" id="IPR039422">
    <property type="entry name" value="MarR/SlyA-like"/>
</dbReference>
<evidence type="ECO:0000313" key="3">
    <source>
        <dbReference type="Proteomes" id="UP000011863"/>
    </source>
</evidence>
<dbReference type="PANTHER" id="PTHR33164">
    <property type="entry name" value="TRANSCRIPTIONAL REGULATOR, MARR FAMILY"/>
    <property type="match status" value="1"/>
</dbReference>
<evidence type="ECO:0000313" key="2">
    <source>
        <dbReference type="EMBL" id="BAN00847.1"/>
    </source>
</evidence>
<dbReference type="GO" id="GO:0003700">
    <property type="term" value="F:DNA-binding transcription factor activity"/>
    <property type="evidence" value="ECO:0007669"/>
    <property type="project" value="InterPro"/>
</dbReference>
<dbReference type="RefSeq" id="WP_015440095.1">
    <property type="nucleotide sequence ID" value="NC_020520.1"/>
</dbReference>
<dbReference type="SMART" id="SM00347">
    <property type="entry name" value="HTH_MARR"/>
    <property type="match status" value="1"/>
</dbReference>
<reference evidence="2 3" key="1">
    <citation type="journal article" date="2013" name="Int. J. Syst. Evol. Microbiol.">
        <title>Ilumatobacter nonamiense sp. nov. and Ilumatobacter coccineum sp. nov., isolated from seashore sand.</title>
        <authorList>
            <person name="Matsumoto A."/>
            <person name="Kasai H."/>
            <person name="Matsuo Y."/>
            <person name="Shizuri Y."/>
            <person name="Ichikawa N."/>
            <person name="Fujita N."/>
            <person name="Omura S."/>
            <person name="Takahashi Y."/>
        </authorList>
    </citation>
    <scope>NUCLEOTIDE SEQUENCE [LARGE SCALE GENOMIC DNA]</scope>
    <source>
        <strain evidence="3">NBRC 103263 / KCTC 29153 / YM16-304</strain>
    </source>
</reference>
<dbReference type="EMBL" id="AP012057">
    <property type="protein sequence ID" value="BAN00847.1"/>
    <property type="molecule type" value="Genomic_DNA"/>
</dbReference>
<protein>
    <submittedName>
        <fullName evidence="2">Putative MarR family transcriptional regulator</fullName>
    </submittedName>
</protein>
<dbReference type="GO" id="GO:0006950">
    <property type="term" value="P:response to stress"/>
    <property type="evidence" value="ECO:0007669"/>
    <property type="project" value="TreeGrafter"/>
</dbReference>
<dbReference type="AlphaFoldDB" id="A0A6C7E0N0"/>
<evidence type="ECO:0000259" key="1">
    <source>
        <dbReference type="PROSITE" id="PS50995"/>
    </source>
</evidence>
<dbReference type="Pfam" id="PF12802">
    <property type="entry name" value="MarR_2"/>
    <property type="match status" value="1"/>
</dbReference>